<organism evidence="1">
    <name type="scientific">marine sediment metagenome</name>
    <dbReference type="NCBI Taxonomy" id="412755"/>
    <lineage>
        <taxon>unclassified sequences</taxon>
        <taxon>metagenomes</taxon>
        <taxon>ecological metagenomes</taxon>
    </lineage>
</organism>
<evidence type="ECO:0000313" key="1">
    <source>
        <dbReference type="EMBL" id="KKN75562.1"/>
    </source>
</evidence>
<dbReference type="AlphaFoldDB" id="A0A0F9TKY6"/>
<name>A0A0F9TKY6_9ZZZZ</name>
<comment type="caution">
    <text evidence="1">The sequence shown here is derived from an EMBL/GenBank/DDBJ whole genome shotgun (WGS) entry which is preliminary data.</text>
</comment>
<proteinExistence type="predicted"/>
<reference evidence="1" key="1">
    <citation type="journal article" date="2015" name="Nature">
        <title>Complex archaea that bridge the gap between prokaryotes and eukaryotes.</title>
        <authorList>
            <person name="Spang A."/>
            <person name="Saw J.H."/>
            <person name="Jorgensen S.L."/>
            <person name="Zaremba-Niedzwiedzka K."/>
            <person name="Martijn J."/>
            <person name="Lind A.E."/>
            <person name="van Eijk R."/>
            <person name="Schleper C."/>
            <person name="Guy L."/>
            <person name="Ettema T.J."/>
        </authorList>
    </citation>
    <scope>NUCLEOTIDE SEQUENCE</scope>
</reference>
<gene>
    <name evidence="1" type="ORF">LCGC14_0379150</name>
</gene>
<sequence length="50" mass="5479">MVMFSEIASFAKEELRAVTQSVLANLMAARVPAKESYPLIDAPNLVAKEK</sequence>
<accession>A0A0F9TKY6</accession>
<dbReference type="EMBL" id="LAZR01000307">
    <property type="protein sequence ID" value="KKN75562.1"/>
    <property type="molecule type" value="Genomic_DNA"/>
</dbReference>
<protein>
    <submittedName>
        <fullName evidence="1">Uncharacterized protein</fullName>
    </submittedName>
</protein>